<dbReference type="Proteomes" id="UP001638806">
    <property type="component" value="Unassembled WGS sequence"/>
</dbReference>
<dbReference type="EMBL" id="JBGNUJ010000003">
    <property type="protein sequence ID" value="KAL3962062.1"/>
    <property type="molecule type" value="Genomic_DNA"/>
</dbReference>
<evidence type="ECO:0000313" key="2">
    <source>
        <dbReference type="Proteomes" id="UP001638806"/>
    </source>
</evidence>
<proteinExistence type="predicted"/>
<keyword evidence="2" id="KW-1185">Reference proteome</keyword>
<gene>
    <name evidence="1" type="ORF">ACCO45_003585</name>
</gene>
<comment type="caution">
    <text evidence="1">The sequence shown here is derived from an EMBL/GenBank/DDBJ whole genome shotgun (WGS) entry which is preliminary data.</text>
</comment>
<protein>
    <submittedName>
        <fullName evidence="1">Uncharacterized protein</fullName>
    </submittedName>
</protein>
<sequence>MRVMLECTQSEANAAEICPGMAAAGGGLGCQDAERRPTKGHWRGSTALGGMAPDDSPNRKIPSPSTSLARLSLAAQFTLRDPLDQGLLVDSGLSSTRLRRRLGPSHNATPVNKAAVYAWI</sequence>
<organism evidence="1 2">
    <name type="scientific">Purpureocillium lilacinum</name>
    <name type="common">Paecilomyces lilacinus</name>
    <dbReference type="NCBI Taxonomy" id="33203"/>
    <lineage>
        <taxon>Eukaryota</taxon>
        <taxon>Fungi</taxon>
        <taxon>Dikarya</taxon>
        <taxon>Ascomycota</taxon>
        <taxon>Pezizomycotina</taxon>
        <taxon>Sordariomycetes</taxon>
        <taxon>Hypocreomycetidae</taxon>
        <taxon>Hypocreales</taxon>
        <taxon>Ophiocordycipitaceae</taxon>
        <taxon>Purpureocillium</taxon>
    </lineage>
</organism>
<accession>A0ACC4E0B1</accession>
<evidence type="ECO:0000313" key="1">
    <source>
        <dbReference type="EMBL" id="KAL3962062.1"/>
    </source>
</evidence>
<name>A0ACC4E0B1_PURLI</name>
<reference evidence="1" key="1">
    <citation type="submission" date="2024-12" db="EMBL/GenBank/DDBJ databases">
        <title>Comparative genomics and development of molecular markers within Purpureocillium lilacinum and among Purpureocillium species.</title>
        <authorList>
            <person name="Yeh Z.-Y."/>
            <person name="Ni N.-T."/>
            <person name="Lo P.-H."/>
            <person name="Mushyakhwo K."/>
            <person name="Lin C.-F."/>
            <person name="Nai Y.-S."/>
        </authorList>
    </citation>
    <scope>NUCLEOTIDE SEQUENCE</scope>
    <source>
        <strain evidence="1">NCHU-NPUST-175</strain>
    </source>
</reference>